<dbReference type="InterPro" id="IPR001775">
    <property type="entry name" value="GspD/PilQ"/>
</dbReference>
<dbReference type="PANTHER" id="PTHR30332">
    <property type="entry name" value="PROBABLE GENERAL SECRETION PATHWAY PROTEIN D"/>
    <property type="match status" value="1"/>
</dbReference>
<dbReference type="InterPro" id="IPR004846">
    <property type="entry name" value="T2SS/T3SS_dom"/>
</dbReference>
<dbReference type="EMBL" id="MPZM01000021">
    <property type="protein sequence ID" value="PPL16039.1"/>
    <property type="molecule type" value="Genomic_DNA"/>
</dbReference>
<reference evidence="9" key="1">
    <citation type="submission" date="2016-11" db="EMBL/GenBank/DDBJ databases">
        <authorList>
            <person name="Sisinthy S."/>
            <person name="Ara S."/>
            <person name="Gundlapally S.R."/>
        </authorList>
    </citation>
    <scope>NUCLEOTIDE SEQUENCE [LARGE SCALE GENOMIC DNA]</scope>
    <source>
        <strain evidence="9">V1-41</strain>
    </source>
</reference>
<gene>
    <name evidence="8" type="ORF">UN63_10560</name>
</gene>
<evidence type="ECO:0000256" key="3">
    <source>
        <dbReference type="ARBA" id="ARBA00023136"/>
    </source>
</evidence>
<evidence type="ECO:0000259" key="7">
    <source>
        <dbReference type="Pfam" id="PF03958"/>
    </source>
</evidence>
<dbReference type="Pfam" id="PF00263">
    <property type="entry name" value="Secretin"/>
    <property type="match status" value="1"/>
</dbReference>
<feature type="domain" description="NolW-like" evidence="7">
    <location>
        <begin position="116"/>
        <end position="176"/>
    </location>
</feature>
<dbReference type="GO" id="GO:0015627">
    <property type="term" value="C:type II protein secretion system complex"/>
    <property type="evidence" value="ECO:0007669"/>
    <property type="project" value="TreeGrafter"/>
</dbReference>
<dbReference type="GO" id="GO:0009279">
    <property type="term" value="C:cell outer membrane"/>
    <property type="evidence" value="ECO:0007669"/>
    <property type="project" value="UniProtKB-SubCell"/>
</dbReference>
<evidence type="ECO:0000256" key="5">
    <source>
        <dbReference type="RuleBase" id="RU004004"/>
    </source>
</evidence>
<keyword evidence="9" id="KW-1185">Reference proteome</keyword>
<keyword evidence="3" id="KW-0472">Membrane</keyword>
<dbReference type="InterPro" id="IPR005644">
    <property type="entry name" value="NolW-like"/>
</dbReference>
<dbReference type="InterPro" id="IPR038591">
    <property type="entry name" value="NolW-like_sf"/>
</dbReference>
<protein>
    <recommendedName>
        <fullName evidence="10">NolW-like domain-containing protein</fullName>
    </recommendedName>
</protein>
<keyword evidence="2" id="KW-0732">Signal</keyword>
<organism evidence="8 9">
    <name type="scientific">Oceanisphaera arctica</name>
    <dbReference type="NCBI Taxonomy" id="641510"/>
    <lineage>
        <taxon>Bacteria</taxon>
        <taxon>Pseudomonadati</taxon>
        <taxon>Pseudomonadota</taxon>
        <taxon>Gammaproteobacteria</taxon>
        <taxon>Aeromonadales</taxon>
        <taxon>Aeromonadaceae</taxon>
        <taxon>Oceanisphaera</taxon>
    </lineage>
</organism>
<feature type="domain" description="Type II/III secretion system secretin-like" evidence="6">
    <location>
        <begin position="236"/>
        <end position="393"/>
    </location>
</feature>
<dbReference type="Pfam" id="PF03958">
    <property type="entry name" value="Secretin_N"/>
    <property type="match status" value="1"/>
</dbReference>
<evidence type="ECO:0000313" key="9">
    <source>
        <dbReference type="Proteomes" id="UP000242231"/>
    </source>
</evidence>
<dbReference type="AlphaFoldDB" id="A0A2P5TLA7"/>
<dbReference type="PANTHER" id="PTHR30332:SF24">
    <property type="entry name" value="SECRETIN GSPD-RELATED"/>
    <property type="match status" value="1"/>
</dbReference>
<name>A0A2P5TLA7_9GAMM</name>
<evidence type="ECO:0000256" key="4">
    <source>
        <dbReference type="RuleBase" id="RU004003"/>
    </source>
</evidence>
<dbReference type="Proteomes" id="UP000242231">
    <property type="component" value="Unassembled WGS sequence"/>
</dbReference>
<dbReference type="Gene3D" id="3.30.1370.120">
    <property type="match status" value="1"/>
</dbReference>
<evidence type="ECO:0000259" key="6">
    <source>
        <dbReference type="Pfam" id="PF00263"/>
    </source>
</evidence>
<evidence type="ECO:0008006" key="10">
    <source>
        <dbReference type="Google" id="ProtNLM"/>
    </source>
</evidence>
<keyword evidence="5" id="KW-0813">Transport</keyword>
<dbReference type="GO" id="GO:0009306">
    <property type="term" value="P:protein secretion"/>
    <property type="evidence" value="ECO:0007669"/>
    <property type="project" value="InterPro"/>
</dbReference>
<evidence type="ECO:0000256" key="1">
    <source>
        <dbReference type="ARBA" id="ARBA00004370"/>
    </source>
</evidence>
<dbReference type="PRINTS" id="PR00811">
    <property type="entry name" value="BCTERIALGSPD"/>
</dbReference>
<dbReference type="InterPro" id="IPR050810">
    <property type="entry name" value="Bact_Secretion_Sys_Channel"/>
</dbReference>
<evidence type="ECO:0000256" key="2">
    <source>
        <dbReference type="ARBA" id="ARBA00022729"/>
    </source>
</evidence>
<dbReference type="Gene3D" id="3.30.1370.130">
    <property type="match status" value="1"/>
</dbReference>
<comment type="caution">
    <text evidence="8">The sequence shown here is derived from an EMBL/GenBank/DDBJ whole genome shotgun (WGS) entry which is preliminary data.</text>
</comment>
<comment type="similarity">
    <text evidence="4">Belongs to the bacterial secretin family.</text>
</comment>
<evidence type="ECO:0000313" key="8">
    <source>
        <dbReference type="EMBL" id="PPL16039.1"/>
    </source>
</evidence>
<comment type="subcellular location">
    <subcellularLocation>
        <location evidence="5">Cell outer membrane</location>
    </subcellularLocation>
    <subcellularLocation>
        <location evidence="1">Membrane</location>
    </subcellularLocation>
</comment>
<proteinExistence type="inferred from homology"/>
<sequence>MIHLSPAIKRLIPFLIPILVFISPAALAKTVSLNVNNVDIAEVMDMLSRQQKLNIMLATGVSGEVSVNLYEVEVSNAIQMIAESANFVVERRHGSYFIRKREDVGKYSYNNLTRLKTFKVQYSDPVAIMDILSKYISSYGNITALPERGLLVVEDKPEFLERIGELLAEIDRQPRQILIEAKIFDVTLTDSDVFGIDWAKLFKGGEGIVGTSGLVPGTDGIFIDLVTPNLEVFFNALQTKNRLHTVSTPKILALEDREASTVIGDRQGFKVTTTINQITTESIDFLESGVILKVKPAVDEANRILLQIHPEVSTGTVNQQGIPSQSTTEVTTQMLVNSGQTVFIGGLIRQTTEEGVKGVPILMHIPLLGRLFKQSTYTDVQTETVVLITPYLVQDGMPPPASATKLSMSISP</sequence>
<accession>A0A2P5TLA7</accession>